<comment type="similarity">
    <text evidence="1">Belongs to the E.coli NlpD/Haemophilus LppB family.</text>
</comment>
<evidence type="ECO:0000313" key="5">
    <source>
        <dbReference type="Proteomes" id="UP001481413"/>
    </source>
</evidence>
<dbReference type="Gene3D" id="3.10.350.10">
    <property type="entry name" value="LysM domain"/>
    <property type="match status" value="1"/>
</dbReference>
<dbReference type="InterPro" id="IPR050570">
    <property type="entry name" value="Cell_wall_metabolism_enzyme"/>
</dbReference>
<gene>
    <name evidence="4" type="ORF">NBRC116585_06560</name>
</gene>
<evidence type="ECO:0000256" key="1">
    <source>
        <dbReference type="ARBA" id="ARBA00038420"/>
    </source>
</evidence>
<proteinExistence type="inferred from homology"/>
<dbReference type="PROSITE" id="PS51782">
    <property type="entry name" value="LYSM"/>
    <property type="match status" value="1"/>
</dbReference>
<evidence type="ECO:0000259" key="3">
    <source>
        <dbReference type="PROSITE" id="PS51782"/>
    </source>
</evidence>
<sequence>MTLTIVTACSSGGGFVSVDQKFGLDKTASGFHLVREGDTLYSIAWRYGLDYRELANANSISSPHIIYPGQSIDIDYTSAEASRAPVTTVRNPSKPRVPVVVPAPAKPKNDHLSPKAVPNGPVSEWQWPSDGKIIGQFSTKKPVNKGIDLTGSMGESILAAAAGTVVYAGTGLRGYGNLVIIRHNEKFLSAYAHASRITVSEGQEVKAGGKIAEKGSTGTDKVKLHFEIRENGKPVNPLKYLPKRKGGG</sequence>
<dbReference type="InterPro" id="IPR011055">
    <property type="entry name" value="Dup_hybrid_motif"/>
</dbReference>
<evidence type="ECO:0000313" key="4">
    <source>
        <dbReference type="EMBL" id="GAA6144539.1"/>
    </source>
</evidence>
<dbReference type="Pfam" id="PF01551">
    <property type="entry name" value="Peptidase_M23"/>
    <property type="match status" value="1"/>
</dbReference>
<keyword evidence="5" id="KW-1185">Reference proteome</keyword>
<dbReference type="InterPro" id="IPR018392">
    <property type="entry name" value="LysM"/>
</dbReference>
<accession>A0ABP9ZWR9</accession>
<dbReference type="CDD" id="cd12797">
    <property type="entry name" value="M23_peptidase"/>
    <property type="match status" value="1"/>
</dbReference>
<name>A0ABP9ZWR9_9GAMM</name>
<dbReference type="PANTHER" id="PTHR21666">
    <property type="entry name" value="PEPTIDASE-RELATED"/>
    <property type="match status" value="1"/>
</dbReference>
<dbReference type="Proteomes" id="UP001481413">
    <property type="component" value="Unassembled WGS sequence"/>
</dbReference>
<dbReference type="PANTHER" id="PTHR21666:SF263">
    <property type="entry name" value="MUREIN HYDROLASE ACTIVATOR NLPD"/>
    <property type="match status" value="1"/>
</dbReference>
<dbReference type="SMART" id="SM00257">
    <property type="entry name" value="LysM"/>
    <property type="match status" value="1"/>
</dbReference>
<feature type="domain" description="LysM" evidence="3">
    <location>
        <begin position="30"/>
        <end position="74"/>
    </location>
</feature>
<comment type="caution">
    <text evidence="4">The sequence shown here is derived from an EMBL/GenBank/DDBJ whole genome shotgun (WGS) entry which is preliminary data.</text>
</comment>
<dbReference type="InterPro" id="IPR016047">
    <property type="entry name" value="M23ase_b-sheet_dom"/>
</dbReference>
<dbReference type="Gene3D" id="2.70.70.10">
    <property type="entry name" value="Glucose Permease (Domain IIA)"/>
    <property type="match status" value="1"/>
</dbReference>
<dbReference type="Pfam" id="PF01476">
    <property type="entry name" value="LysM"/>
    <property type="match status" value="1"/>
</dbReference>
<reference evidence="4 5" key="1">
    <citation type="submission" date="2024-04" db="EMBL/GenBank/DDBJ databases">
        <title>Draft genome sequence of Thalassolituus maritimus NBRC 116585.</title>
        <authorList>
            <person name="Miyakawa T."/>
            <person name="Kusuya Y."/>
            <person name="Miura T."/>
        </authorList>
    </citation>
    <scope>NUCLEOTIDE SEQUENCE [LARGE SCALE GENOMIC DNA]</scope>
    <source>
        <strain evidence="4 5">5NW40-0001</strain>
    </source>
</reference>
<dbReference type="SUPFAM" id="SSF51261">
    <property type="entry name" value="Duplicated hybrid motif"/>
    <property type="match status" value="1"/>
</dbReference>
<protein>
    <submittedName>
        <fullName evidence="4">Peptidoglycan DD-metalloendopeptidase family protein</fullName>
    </submittedName>
</protein>
<organism evidence="4 5">
    <name type="scientific">Thalassolituus maritimus</name>
    <dbReference type="NCBI Taxonomy" id="484498"/>
    <lineage>
        <taxon>Bacteria</taxon>
        <taxon>Pseudomonadati</taxon>
        <taxon>Pseudomonadota</taxon>
        <taxon>Gammaproteobacteria</taxon>
        <taxon>Oceanospirillales</taxon>
        <taxon>Oceanospirillaceae</taxon>
        <taxon>Thalassolituus</taxon>
    </lineage>
</organism>
<feature type="region of interest" description="Disordered" evidence="2">
    <location>
        <begin position="88"/>
        <end position="121"/>
    </location>
</feature>
<dbReference type="EMBL" id="BAABWH010000001">
    <property type="protein sequence ID" value="GAA6144539.1"/>
    <property type="molecule type" value="Genomic_DNA"/>
</dbReference>
<dbReference type="InterPro" id="IPR036779">
    <property type="entry name" value="LysM_dom_sf"/>
</dbReference>
<evidence type="ECO:0000256" key="2">
    <source>
        <dbReference type="SAM" id="MobiDB-lite"/>
    </source>
</evidence>
<dbReference type="CDD" id="cd00118">
    <property type="entry name" value="LysM"/>
    <property type="match status" value="1"/>
</dbReference>
<feature type="compositionally biased region" description="Low complexity" evidence="2">
    <location>
        <begin position="89"/>
        <end position="103"/>
    </location>
</feature>